<evidence type="ECO:0000256" key="5">
    <source>
        <dbReference type="ARBA" id="ARBA00022840"/>
    </source>
</evidence>
<feature type="short sequence motif" description="'KMSKS' region" evidence="9">
    <location>
        <begin position="563"/>
        <end position="567"/>
    </location>
</feature>
<feature type="domain" description="Leucyl-tRNA synthetase editing" evidence="14">
    <location>
        <begin position="223"/>
        <end position="359"/>
    </location>
</feature>
<comment type="catalytic activity">
    <reaction evidence="8 9">
        <text>tRNA(Leu) + L-leucine + ATP = L-leucyl-tRNA(Leu) + AMP + diphosphate</text>
        <dbReference type="Rhea" id="RHEA:11688"/>
        <dbReference type="Rhea" id="RHEA-COMP:9613"/>
        <dbReference type="Rhea" id="RHEA-COMP:9622"/>
        <dbReference type="ChEBI" id="CHEBI:30616"/>
        <dbReference type="ChEBI" id="CHEBI:33019"/>
        <dbReference type="ChEBI" id="CHEBI:57427"/>
        <dbReference type="ChEBI" id="CHEBI:78442"/>
        <dbReference type="ChEBI" id="CHEBI:78494"/>
        <dbReference type="ChEBI" id="CHEBI:456215"/>
        <dbReference type="EC" id="6.1.1.4"/>
    </reaction>
</comment>
<dbReference type="InterPro" id="IPR014729">
    <property type="entry name" value="Rossmann-like_a/b/a_fold"/>
</dbReference>
<dbReference type="GO" id="GO:0006429">
    <property type="term" value="P:leucyl-tRNA aminoacylation"/>
    <property type="evidence" value="ECO:0007669"/>
    <property type="project" value="UniProtKB-UniRule"/>
</dbReference>
<dbReference type="Pfam" id="PF08264">
    <property type="entry name" value="Anticodon_1"/>
    <property type="match status" value="1"/>
</dbReference>
<evidence type="ECO:0000256" key="8">
    <source>
        <dbReference type="ARBA" id="ARBA00047469"/>
    </source>
</evidence>
<proteinExistence type="inferred from homology"/>
<keyword evidence="2 9" id="KW-0963">Cytoplasm</keyword>
<evidence type="ECO:0000256" key="9">
    <source>
        <dbReference type="HAMAP-Rule" id="MF_00049"/>
    </source>
</evidence>
<evidence type="ECO:0000259" key="11">
    <source>
        <dbReference type="Pfam" id="PF00133"/>
    </source>
</evidence>
<dbReference type="FunFam" id="1.10.730.10:FF:000002">
    <property type="entry name" value="Leucine--tRNA ligase"/>
    <property type="match status" value="1"/>
</dbReference>
<evidence type="ECO:0000256" key="6">
    <source>
        <dbReference type="ARBA" id="ARBA00022917"/>
    </source>
</evidence>
<evidence type="ECO:0000256" key="3">
    <source>
        <dbReference type="ARBA" id="ARBA00022598"/>
    </source>
</evidence>
<evidence type="ECO:0000313" key="15">
    <source>
        <dbReference type="EMBL" id="AHH45439.1"/>
    </source>
</evidence>
<dbReference type="GO" id="GO:0005524">
    <property type="term" value="F:ATP binding"/>
    <property type="evidence" value="ECO:0007669"/>
    <property type="project" value="UniProtKB-UniRule"/>
</dbReference>
<sequence length="792" mass="91672">MFNHKLIEKKWQNFWQEQKVFKTESRSDKKFYVLDMFPYPSAAGLHLGHPLGYTATDIVARYKRLQGFDVLHPMGWDAFGLPAEQYALNTGNHPADFSKKNISNFKNQIQSLGFSYDWDKEIDTTDPLFYEKTQWIFRLLYKKGLAELRDTEVNWCEKLGTVLANEELVLDDKGNLISERGGFPVVAKQMKQWVLKITEYADKLLEGLEGLEFPDSLKQLQTKWIGKSTGWVVKFFLKNGVDFVEVFTTRLETIFGVSFIGLSMNHPISKKLMETNPEIAKFIQQNSNISNKMSTQIKGIFTNLFLIHPLSGQPIPTYITNYVLGNYGSGAVMGVPAHDDRDAKFGELFNLPIIEVIRDGVLINSAQFNDQDIKKARLNLFNFLSKQKLAKTTTAYKIKDWVFSRQRYWGEPFPVYFDENNKIYLEEKLVELPKLDQIQPSGTGESPLANAKEWVFFEHEGKKYRRETNTMPQWAGSSWYFLAYILKNDDGTYLDFTDPQAMERFQKWLPVDLYIGGQEHAVGHLIYSRFWHKVLFDSQLVSTSEPFFKVVNQGMLLGTDGQKMSKSKGNIINPDDVVEEFGADSLRLYLMFIGPLTEVKIWDWNGIKGMYSWVKRVYRTILNTYKFNVNIKNIQEFEKQYHSFIAETTTLVSELKFNVAISKMMTYINFLNKTKELPSQKYLIDFVIIFGIFAPHLAEELLEKLGQKDLSQQKWPSFDTSFLDSHEFNLPVAINGKTRLVLPFSINTSSEEIISECQNNQKIKAFLNKLESFKPIYIPKKMINFVGKVKTE</sequence>
<dbReference type="InterPro" id="IPR013155">
    <property type="entry name" value="M/V/L/I-tRNA-synth_anticd-bd"/>
</dbReference>
<keyword evidence="3 9" id="KW-0436">Ligase</keyword>
<feature type="domain" description="Aminoacyl-tRNA synthetase class Ia" evidence="11">
    <location>
        <begin position="382"/>
        <end position="593"/>
    </location>
</feature>
<feature type="domain" description="Methionyl/Valyl/Leucyl/Isoleucyl-tRNA synthetase anticodon-binding" evidence="12">
    <location>
        <begin position="636"/>
        <end position="742"/>
    </location>
</feature>
<dbReference type="InterPro" id="IPR025709">
    <property type="entry name" value="Leu_tRNA-synth_edit"/>
</dbReference>
<evidence type="ECO:0000256" key="2">
    <source>
        <dbReference type="ARBA" id="ARBA00022490"/>
    </source>
</evidence>
<evidence type="ECO:0000313" key="16">
    <source>
        <dbReference type="Proteomes" id="UP000019229"/>
    </source>
</evidence>
<comment type="caution">
    <text evidence="9">Lacks conserved residue(s) required for the propagation of feature annotation.</text>
</comment>
<dbReference type="InterPro" id="IPR015413">
    <property type="entry name" value="Methionyl/Leucyl_tRNA_Synth"/>
</dbReference>
<keyword evidence="5 9" id="KW-0067">ATP-binding</keyword>
<dbReference type="SUPFAM" id="SSF52374">
    <property type="entry name" value="Nucleotidylyl transferase"/>
    <property type="match status" value="1"/>
</dbReference>
<evidence type="ECO:0000256" key="7">
    <source>
        <dbReference type="ARBA" id="ARBA00023146"/>
    </source>
</evidence>
<dbReference type="InterPro" id="IPR009008">
    <property type="entry name" value="Val/Leu/Ile-tRNA-synth_edit"/>
</dbReference>
<dbReference type="InterPro" id="IPR002300">
    <property type="entry name" value="aa-tRNA-synth_Ia"/>
</dbReference>
<evidence type="ECO:0000256" key="10">
    <source>
        <dbReference type="RuleBase" id="RU363035"/>
    </source>
</evidence>
<organism evidence="15 16">
    <name type="scientific">Mesomycoplasma bovoculi M165/69</name>
    <dbReference type="NCBI Taxonomy" id="743966"/>
    <lineage>
        <taxon>Bacteria</taxon>
        <taxon>Bacillati</taxon>
        <taxon>Mycoplasmatota</taxon>
        <taxon>Mycoplasmoidales</taxon>
        <taxon>Metamycoplasmataceae</taxon>
        <taxon>Mesomycoplasma</taxon>
    </lineage>
</organism>
<dbReference type="GO" id="GO:0002161">
    <property type="term" value="F:aminoacyl-tRNA deacylase activity"/>
    <property type="evidence" value="ECO:0007669"/>
    <property type="project" value="InterPro"/>
</dbReference>
<dbReference type="GO" id="GO:0004823">
    <property type="term" value="F:leucine-tRNA ligase activity"/>
    <property type="evidence" value="ECO:0007669"/>
    <property type="project" value="UniProtKB-UniRule"/>
</dbReference>
<dbReference type="PANTHER" id="PTHR43740:SF2">
    <property type="entry name" value="LEUCINE--TRNA LIGASE, MITOCHONDRIAL"/>
    <property type="match status" value="1"/>
</dbReference>
<evidence type="ECO:0000259" key="14">
    <source>
        <dbReference type="Pfam" id="PF13603"/>
    </source>
</evidence>
<accession>W5UTA4</accession>
<dbReference type="SUPFAM" id="SSF50677">
    <property type="entry name" value="ValRS/IleRS/LeuRS editing domain"/>
    <property type="match status" value="1"/>
</dbReference>
<dbReference type="AlphaFoldDB" id="W5UTA4"/>
<dbReference type="Gene3D" id="3.40.50.620">
    <property type="entry name" value="HUPs"/>
    <property type="match status" value="2"/>
</dbReference>
<dbReference type="Pfam" id="PF09334">
    <property type="entry name" value="tRNA-synt_1g"/>
    <property type="match status" value="1"/>
</dbReference>
<name>W5UTA4_9BACT</name>
<dbReference type="RefSeq" id="WP_022934676.1">
    <property type="nucleotide sequence ID" value="NZ_CP007154.1"/>
</dbReference>
<dbReference type="SUPFAM" id="SSF47323">
    <property type="entry name" value="Anticodon-binding domain of a subclass of class I aminoacyl-tRNA synthetases"/>
    <property type="match status" value="1"/>
</dbReference>
<evidence type="ECO:0000256" key="1">
    <source>
        <dbReference type="ARBA" id="ARBA00005594"/>
    </source>
</evidence>
<comment type="similarity">
    <text evidence="1 9 10">Belongs to the class-I aminoacyl-tRNA synthetase family.</text>
</comment>
<evidence type="ECO:0000256" key="4">
    <source>
        <dbReference type="ARBA" id="ARBA00022741"/>
    </source>
</evidence>
<reference evidence="15 16" key="1">
    <citation type="journal article" date="2014" name="Genome Announc.">
        <title>Complete Genome Sequence of Mycoplasma bovoculi Strain M165/69T (ATCC 29104).</title>
        <authorList>
            <person name="Calcutt M.J."/>
            <person name="Foecking M.F."/>
        </authorList>
    </citation>
    <scope>NUCLEOTIDE SEQUENCE [LARGE SCALE GENOMIC DNA]</scope>
    <source>
        <strain evidence="15">M165/69</strain>
    </source>
</reference>
<dbReference type="Pfam" id="PF00133">
    <property type="entry name" value="tRNA-synt_1"/>
    <property type="match status" value="1"/>
</dbReference>
<evidence type="ECO:0000259" key="12">
    <source>
        <dbReference type="Pfam" id="PF08264"/>
    </source>
</evidence>
<dbReference type="GO" id="GO:0005829">
    <property type="term" value="C:cytosol"/>
    <property type="evidence" value="ECO:0007669"/>
    <property type="project" value="TreeGrafter"/>
</dbReference>
<dbReference type="Proteomes" id="UP000019229">
    <property type="component" value="Chromosome"/>
</dbReference>
<dbReference type="PROSITE" id="PS00178">
    <property type="entry name" value="AA_TRNA_LIGASE_I"/>
    <property type="match status" value="1"/>
</dbReference>
<feature type="domain" description="Methionyl/Leucyl tRNA synthetase" evidence="13">
    <location>
        <begin position="37"/>
        <end position="167"/>
    </location>
</feature>
<gene>
    <name evidence="9 15" type="primary">leuS</name>
    <name evidence="15" type="ORF">MYB_02175</name>
</gene>
<dbReference type="EMBL" id="CP007154">
    <property type="protein sequence ID" value="AHH45439.1"/>
    <property type="molecule type" value="Genomic_DNA"/>
</dbReference>
<keyword evidence="16" id="KW-1185">Reference proteome</keyword>
<dbReference type="PRINTS" id="PR00985">
    <property type="entry name" value="TRNASYNTHLEU"/>
</dbReference>
<keyword evidence="7 9" id="KW-0030">Aminoacyl-tRNA synthetase</keyword>
<dbReference type="OrthoDB" id="9810365at2"/>
<dbReference type="EC" id="6.1.1.4" evidence="9"/>
<dbReference type="HAMAP" id="MF_00049_B">
    <property type="entry name" value="Leu_tRNA_synth_B"/>
    <property type="match status" value="1"/>
</dbReference>
<dbReference type="Pfam" id="PF13603">
    <property type="entry name" value="tRNA-synt_1_2"/>
    <property type="match status" value="1"/>
</dbReference>
<dbReference type="InterPro" id="IPR001412">
    <property type="entry name" value="aa-tRNA-synth_I_CS"/>
</dbReference>
<dbReference type="KEGG" id="mbc:MYB_02175"/>
<dbReference type="Gene3D" id="1.10.730.10">
    <property type="entry name" value="Isoleucyl-tRNA Synthetase, Domain 1"/>
    <property type="match status" value="1"/>
</dbReference>
<keyword evidence="6 9" id="KW-0648">Protein biosynthesis</keyword>
<dbReference type="InterPro" id="IPR002302">
    <property type="entry name" value="Leu-tRNA-ligase"/>
</dbReference>
<dbReference type="PANTHER" id="PTHR43740">
    <property type="entry name" value="LEUCYL-TRNA SYNTHETASE"/>
    <property type="match status" value="1"/>
</dbReference>
<dbReference type="STRING" id="743966.MYB_02175"/>
<dbReference type="eggNOG" id="COG0495">
    <property type="taxonomic scope" value="Bacteria"/>
</dbReference>
<comment type="subcellular location">
    <subcellularLocation>
        <location evidence="9">Cytoplasm</location>
    </subcellularLocation>
</comment>
<dbReference type="NCBIfam" id="TIGR00396">
    <property type="entry name" value="leuS_bact"/>
    <property type="match status" value="1"/>
</dbReference>
<dbReference type="CDD" id="cd00812">
    <property type="entry name" value="LeuRS_core"/>
    <property type="match status" value="1"/>
</dbReference>
<evidence type="ECO:0000259" key="13">
    <source>
        <dbReference type="Pfam" id="PF09334"/>
    </source>
</evidence>
<feature type="binding site" evidence="9">
    <location>
        <position position="566"/>
    </location>
    <ligand>
        <name>ATP</name>
        <dbReference type="ChEBI" id="CHEBI:30616"/>
    </ligand>
</feature>
<protein>
    <recommendedName>
        <fullName evidence="9">Leucine--tRNA ligase</fullName>
        <ecNumber evidence="9">6.1.1.4</ecNumber>
    </recommendedName>
    <alternativeName>
        <fullName evidence="9">Leucyl-tRNA synthetase</fullName>
        <shortName evidence="9">LeuRS</shortName>
    </alternativeName>
</protein>
<dbReference type="InterPro" id="IPR009080">
    <property type="entry name" value="tRNAsynth_Ia_anticodon-bd"/>
</dbReference>
<keyword evidence="4 9" id="KW-0547">Nucleotide-binding</keyword>
<dbReference type="PATRIC" id="fig|743966.3.peg.438"/>
<dbReference type="Gene3D" id="3.10.20.590">
    <property type="match status" value="1"/>
</dbReference>
<dbReference type="HOGENOM" id="CLU_004427_0_0_14"/>
<dbReference type="FunFam" id="3.40.50.620:FF:000077">
    <property type="entry name" value="Leucine--tRNA ligase"/>
    <property type="match status" value="1"/>
</dbReference>